<dbReference type="PROSITE" id="PS51462">
    <property type="entry name" value="NUDIX"/>
    <property type="match status" value="1"/>
</dbReference>
<dbReference type="AlphaFoldDB" id="A0A967B0X9"/>
<comment type="cofactor">
    <cofactor evidence="1">
        <name>Mg(2+)</name>
        <dbReference type="ChEBI" id="CHEBI:18420"/>
    </cofactor>
</comment>
<gene>
    <name evidence="4" type="ORF">G9U51_06255</name>
</gene>
<comment type="caution">
    <text evidence="4">The sequence shown here is derived from an EMBL/GenBank/DDBJ whole genome shotgun (WGS) entry which is preliminary data.</text>
</comment>
<dbReference type="Gene3D" id="3.90.79.10">
    <property type="entry name" value="Nucleoside Triphosphate Pyrophosphohydrolase"/>
    <property type="match status" value="1"/>
</dbReference>
<organism evidence="4 5">
    <name type="scientific">Metallococcus carri</name>
    <dbReference type="NCBI Taxonomy" id="1656884"/>
    <lineage>
        <taxon>Bacteria</taxon>
        <taxon>Bacillati</taxon>
        <taxon>Actinomycetota</taxon>
        <taxon>Actinomycetes</taxon>
        <taxon>Micrococcales</taxon>
        <taxon>Dermacoccaceae</taxon>
        <taxon>Metallococcus</taxon>
    </lineage>
</organism>
<evidence type="ECO:0000313" key="5">
    <source>
        <dbReference type="Proteomes" id="UP000744769"/>
    </source>
</evidence>
<sequence>MEHPVIVVSAVLLRDARGHVLTVRKRGTDRFMLPGGKPEPGETPAQTAVRECQEELGLDLDPARLVDLGVWRTWAANERDHRLEASVFEHPSVPVEQVAAELEELRWLDPAGDLPDDLAPLTVEVVREHVR</sequence>
<evidence type="ECO:0000256" key="2">
    <source>
        <dbReference type="ARBA" id="ARBA00022801"/>
    </source>
</evidence>
<protein>
    <submittedName>
        <fullName evidence="4">NUDIX domain-containing protein</fullName>
    </submittedName>
</protein>
<dbReference type="PANTHER" id="PTHR43046:SF2">
    <property type="entry name" value="8-OXO-DGTP DIPHOSPHATASE-RELATED"/>
    <property type="match status" value="1"/>
</dbReference>
<keyword evidence="5" id="KW-1185">Reference proteome</keyword>
<dbReference type="Proteomes" id="UP000744769">
    <property type="component" value="Unassembled WGS sequence"/>
</dbReference>
<dbReference type="InterPro" id="IPR015797">
    <property type="entry name" value="NUDIX_hydrolase-like_dom_sf"/>
</dbReference>
<dbReference type="PANTHER" id="PTHR43046">
    <property type="entry name" value="GDP-MANNOSE MANNOSYL HYDROLASE"/>
    <property type="match status" value="1"/>
</dbReference>
<reference evidence="4" key="1">
    <citation type="submission" date="2020-03" db="EMBL/GenBank/DDBJ databases">
        <title>Draft sequencing of Calidifontibacter sp. DB0510.</title>
        <authorList>
            <person name="Kim D.-U."/>
        </authorList>
    </citation>
    <scope>NUCLEOTIDE SEQUENCE</scope>
    <source>
        <strain evidence="4">DB0510</strain>
    </source>
</reference>
<evidence type="ECO:0000256" key="1">
    <source>
        <dbReference type="ARBA" id="ARBA00001946"/>
    </source>
</evidence>
<proteinExistence type="predicted"/>
<dbReference type="CDD" id="cd04690">
    <property type="entry name" value="NUDIX_Hydrolase"/>
    <property type="match status" value="1"/>
</dbReference>
<dbReference type="EMBL" id="JAAOIV010000003">
    <property type="protein sequence ID" value="NHN55385.1"/>
    <property type="molecule type" value="Genomic_DNA"/>
</dbReference>
<feature type="domain" description="Nudix hydrolase" evidence="3">
    <location>
        <begin position="3"/>
        <end position="131"/>
    </location>
</feature>
<dbReference type="RefSeq" id="WP_166194785.1">
    <property type="nucleotide sequence ID" value="NZ_JAAOIV010000003.1"/>
</dbReference>
<dbReference type="Pfam" id="PF00293">
    <property type="entry name" value="NUDIX"/>
    <property type="match status" value="1"/>
</dbReference>
<dbReference type="InterPro" id="IPR020476">
    <property type="entry name" value="Nudix_hydrolase"/>
</dbReference>
<evidence type="ECO:0000313" key="4">
    <source>
        <dbReference type="EMBL" id="NHN55385.1"/>
    </source>
</evidence>
<name>A0A967B0X9_9MICO</name>
<evidence type="ECO:0000259" key="3">
    <source>
        <dbReference type="PROSITE" id="PS51462"/>
    </source>
</evidence>
<accession>A0A967B0X9</accession>
<dbReference type="InterPro" id="IPR000086">
    <property type="entry name" value="NUDIX_hydrolase_dom"/>
</dbReference>
<dbReference type="PRINTS" id="PR00502">
    <property type="entry name" value="NUDIXFAMILY"/>
</dbReference>
<dbReference type="GO" id="GO:0016787">
    <property type="term" value="F:hydrolase activity"/>
    <property type="evidence" value="ECO:0007669"/>
    <property type="project" value="UniProtKB-KW"/>
</dbReference>
<dbReference type="SUPFAM" id="SSF55811">
    <property type="entry name" value="Nudix"/>
    <property type="match status" value="1"/>
</dbReference>
<keyword evidence="2" id="KW-0378">Hydrolase</keyword>